<dbReference type="EMBL" id="JACHKA010000001">
    <property type="protein sequence ID" value="MBB5986154.1"/>
    <property type="molecule type" value="Genomic_DNA"/>
</dbReference>
<dbReference type="PANTHER" id="PTHR43135">
    <property type="entry name" value="ALPHA-D-RIBOSE 1-METHYLPHOSPHONATE 5-TRIPHOSPHATE DIPHOSPHATASE"/>
    <property type="match status" value="1"/>
</dbReference>
<dbReference type="Pfam" id="PF01979">
    <property type="entry name" value="Amidohydro_1"/>
    <property type="match status" value="1"/>
</dbReference>
<organism evidence="2 3">
    <name type="scientific">Sphingobium lignivorans</name>
    <dbReference type="NCBI Taxonomy" id="2735886"/>
    <lineage>
        <taxon>Bacteria</taxon>
        <taxon>Pseudomonadati</taxon>
        <taxon>Pseudomonadota</taxon>
        <taxon>Alphaproteobacteria</taxon>
        <taxon>Sphingomonadales</taxon>
        <taxon>Sphingomonadaceae</taxon>
        <taxon>Sphingobium</taxon>
    </lineage>
</organism>
<dbReference type="SUPFAM" id="SSF51556">
    <property type="entry name" value="Metallo-dependent hydrolases"/>
    <property type="match status" value="1"/>
</dbReference>
<dbReference type="InterPro" id="IPR006680">
    <property type="entry name" value="Amidohydro-rel"/>
</dbReference>
<evidence type="ECO:0000313" key="2">
    <source>
        <dbReference type="EMBL" id="MBB5986154.1"/>
    </source>
</evidence>
<dbReference type="Gene3D" id="2.30.40.10">
    <property type="entry name" value="Urease, subunit C, domain 1"/>
    <property type="match status" value="2"/>
</dbReference>
<gene>
    <name evidence="2" type="ORF">HNP60_002128</name>
</gene>
<evidence type="ECO:0000259" key="1">
    <source>
        <dbReference type="Pfam" id="PF01979"/>
    </source>
</evidence>
<sequence>MADDAGGIIEDGTIVIRGDRIVAVGPRADIAIPAGATQLDMAGKTIMPGFVDAHAHGPQGEDMLIPQQNWSSLANLAMGTTTIHDPSSSAADIFAAAEMQRAGIILSPRIFSTGEVIYGAKAPGVYAEINTYEDALADVRRLKAQGAHSVKNYNQPRRDQRQMVVAAALAENMEVVPEGGSLFTMDISLVQDGNSTVEHNVPLETFYQDVVSLWSQSTTNYTPTLVVTYGGLAGDPYWRAHTDVWRHPILSRHAPAALLAAQNKRRELAPEEAYVDDESARESKKLADRGIQVSIGAHGQQTGLGSHWEIWSFVRGGWSPIDALRAATIMPARSLGYVADVGSLETGKLADLIVLDADPTSDIRNTEKIHRVMLGGRLYDPMTMNEVDTGNRKRLPYWWEADGTSNGAGMKLSISDGHGH</sequence>
<evidence type="ECO:0000313" key="3">
    <source>
        <dbReference type="Proteomes" id="UP001138540"/>
    </source>
</evidence>
<protein>
    <submittedName>
        <fullName evidence="2">Imidazolonepropionase-like amidohydrolase</fullName>
    </submittedName>
</protein>
<accession>A0ABR6NIY8</accession>
<dbReference type="Proteomes" id="UP001138540">
    <property type="component" value="Unassembled WGS sequence"/>
</dbReference>
<dbReference type="PANTHER" id="PTHR43135:SF3">
    <property type="entry name" value="ALPHA-D-RIBOSE 1-METHYLPHOSPHONATE 5-TRIPHOSPHATE DIPHOSPHATASE"/>
    <property type="match status" value="1"/>
</dbReference>
<feature type="domain" description="Amidohydrolase-related" evidence="1">
    <location>
        <begin position="45"/>
        <end position="378"/>
    </location>
</feature>
<keyword evidence="3" id="KW-1185">Reference proteome</keyword>
<dbReference type="InterPro" id="IPR011059">
    <property type="entry name" value="Metal-dep_hydrolase_composite"/>
</dbReference>
<comment type="caution">
    <text evidence="2">The sequence shown here is derived from an EMBL/GenBank/DDBJ whole genome shotgun (WGS) entry which is preliminary data.</text>
</comment>
<dbReference type="InterPro" id="IPR032466">
    <property type="entry name" value="Metal_Hydrolase"/>
</dbReference>
<proteinExistence type="predicted"/>
<reference evidence="2 3" key="1">
    <citation type="submission" date="2020-08" db="EMBL/GenBank/DDBJ databases">
        <title>Exploring microbial biodiversity for novel pathways involved in the catabolism of aromatic compounds derived from lignin.</title>
        <authorList>
            <person name="Elkins J."/>
        </authorList>
    </citation>
    <scope>NUCLEOTIDE SEQUENCE [LARGE SCALE GENOMIC DNA]</scope>
    <source>
        <strain evidence="2 3">B1D3A</strain>
    </source>
</reference>
<dbReference type="InterPro" id="IPR051781">
    <property type="entry name" value="Metallo-dep_Hydrolase"/>
</dbReference>
<name>A0ABR6NIY8_9SPHN</name>
<dbReference type="SUPFAM" id="SSF51338">
    <property type="entry name" value="Composite domain of metallo-dependent hydrolases"/>
    <property type="match status" value="1"/>
</dbReference>
<dbReference type="Gene3D" id="3.20.20.140">
    <property type="entry name" value="Metal-dependent hydrolases"/>
    <property type="match status" value="2"/>
</dbReference>